<comment type="function">
    <text evidence="14 19">Joins adenosylcobinamide-GDP and alpha-ribazole to generate adenosylcobalamin (Ado-cobalamin). Also synthesizes adenosylcobalamin 5'-phosphate from adenosylcobinamide-GDP and alpha-ribazole 5'-phosphate.</text>
</comment>
<dbReference type="Proteomes" id="UP000553776">
    <property type="component" value="Unassembled WGS sequence"/>
</dbReference>
<keyword evidence="12 19" id="KW-1133">Transmembrane helix</keyword>
<dbReference type="EMBL" id="JACJVR010000096">
    <property type="protein sequence ID" value="MBB6694502.1"/>
    <property type="molecule type" value="Genomic_DNA"/>
</dbReference>
<evidence type="ECO:0000256" key="19">
    <source>
        <dbReference type="HAMAP-Rule" id="MF_00719"/>
    </source>
</evidence>
<evidence type="ECO:0000256" key="7">
    <source>
        <dbReference type="ARBA" id="ARBA00022475"/>
    </source>
</evidence>
<evidence type="ECO:0000256" key="9">
    <source>
        <dbReference type="ARBA" id="ARBA00022679"/>
    </source>
</evidence>
<feature type="transmembrane region" description="Helical" evidence="19">
    <location>
        <begin position="253"/>
        <end position="273"/>
    </location>
</feature>
<evidence type="ECO:0000256" key="12">
    <source>
        <dbReference type="ARBA" id="ARBA00022989"/>
    </source>
</evidence>
<comment type="subcellular location">
    <subcellularLocation>
        <location evidence="2 19">Cell membrane</location>
        <topology evidence="2 19">Multi-pass membrane protein</topology>
    </subcellularLocation>
</comment>
<organism evidence="20 21">
    <name type="scientific">Cohnella xylanilytica</name>
    <dbReference type="NCBI Taxonomy" id="557555"/>
    <lineage>
        <taxon>Bacteria</taxon>
        <taxon>Bacillati</taxon>
        <taxon>Bacillota</taxon>
        <taxon>Bacilli</taxon>
        <taxon>Bacillales</taxon>
        <taxon>Paenibacillaceae</taxon>
        <taxon>Cohnella</taxon>
    </lineage>
</organism>
<gene>
    <name evidence="19 20" type="primary">cobS</name>
    <name evidence="20" type="ORF">H7B90_24205</name>
</gene>
<evidence type="ECO:0000256" key="4">
    <source>
        <dbReference type="ARBA" id="ARBA00010561"/>
    </source>
</evidence>
<evidence type="ECO:0000256" key="3">
    <source>
        <dbReference type="ARBA" id="ARBA00004663"/>
    </source>
</evidence>
<evidence type="ECO:0000256" key="6">
    <source>
        <dbReference type="ARBA" id="ARBA00015850"/>
    </source>
</evidence>
<evidence type="ECO:0000256" key="8">
    <source>
        <dbReference type="ARBA" id="ARBA00022573"/>
    </source>
</evidence>
<dbReference type="GO" id="GO:0009236">
    <property type="term" value="P:cobalamin biosynthetic process"/>
    <property type="evidence" value="ECO:0007669"/>
    <property type="project" value="UniProtKB-UniRule"/>
</dbReference>
<evidence type="ECO:0000256" key="14">
    <source>
        <dbReference type="ARBA" id="ARBA00025228"/>
    </source>
</evidence>
<evidence type="ECO:0000256" key="2">
    <source>
        <dbReference type="ARBA" id="ARBA00004651"/>
    </source>
</evidence>
<dbReference type="EC" id="2.7.8.26" evidence="5 19"/>
<accession>A0A841U4L8</accession>
<evidence type="ECO:0000256" key="10">
    <source>
        <dbReference type="ARBA" id="ARBA00022692"/>
    </source>
</evidence>
<evidence type="ECO:0000256" key="5">
    <source>
        <dbReference type="ARBA" id="ARBA00013200"/>
    </source>
</evidence>
<proteinExistence type="inferred from homology"/>
<protein>
    <recommendedName>
        <fullName evidence="6 19">Adenosylcobinamide-GDP ribazoletransferase</fullName>
        <ecNumber evidence="5 19">2.7.8.26</ecNumber>
    </recommendedName>
    <alternativeName>
        <fullName evidence="16 19">Cobalamin synthase</fullName>
    </alternativeName>
    <alternativeName>
        <fullName evidence="15 19">Cobalamin-5'-phosphate synthase</fullName>
    </alternativeName>
</protein>
<dbReference type="GO" id="GO:0008818">
    <property type="term" value="F:cobalamin 5'-phosphate synthase activity"/>
    <property type="evidence" value="ECO:0007669"/>
    <property type="project" value="UniProtKB-UniRule"/>
</dbReference>
<comment type="catalytic activity">
    <reaction evidence="17 19">
        <text>alpha-ribazole + adenosylcob(III)inamide-GDP = adenosylcob(III)alamin + GMP + H(+)</text>
        <dbReference type="Rhea" id="RHEA:16049"/>
        <dbReference type="ChEBI" id="CHEBI:10329"/>
        <dbReference type="ChEBI" id="CHEBI:15378"/>
        <dbReference type="ChEBI" id="CHEBI:18408"/>
        <dbReference type="ChEBI" id="CHEBI:58115"/>
        <dbReference type="ChEBI" id="CHEBI:60487"/>
        <dbReference type="EC" id="2.7.8.26"/>
    </reaction>
</comment>
<name>A0A841U4L8_9BACL</name>
<dbReference type="NCBIfam" id="TIGR00317">
    <property type="entry name" value="cobS"/>
    <property type="match status" value="1"/>
</dbReference>
<evidence type="ECO:0000256" key="16">
    <source>
        <dbReference type="ARBA" id="ARBA00032853"/>
    </source>
</evidence>
<evidence type="ECO:0000256" key="1">
    <source>
        <dbReference type="ARBA" id="ARBA00001946"/>
    </source>
</evidence>
<sequence>MVLVGVRNGLKAWLAALQFLTRLPVPAKLAGAVGEEVDFRRSVACYPAAGLVIGLLLALAGWLLGLALPPWVAAVLVATIWIGLSGALHLDGLMDTADGLLSHRTRERMLEIMKDSRVGAMGVVAGVLSVLLRVALLASLLPARGALVAFALATIPVWSRAFLATAIAGWPYARAGSGGGLGGLFRGAGAKHALAAAILAGAITAAALAAFGIWPPGEAALALLVMAAVAYGVGWLVAFAVSRKLGGLTGDVYGALNECIELALLLAAVAYVYNA</sequence>
<dbReference type="PANTHER" id="PTHR34148:SF1">
    <property type="entry name" value="ADENOSYLCOBINAMIDE-GDP RIBAZOLETRANSFERASE"/>
    <property type="match status" value="1"/>
</dbReference>
<keyword evidence="13 19" id="KW-0472">Membrane</keyword>
<feature type="transmembrane region" description="Helical" evidence="19">
    <location>
        <begin position="193"/>
        <end position="214"/>
    </location>
</feature>
<dbReference type="GO" id="GO:0005886">
    <property type="term" value="C:plasma membrane"/>
    <property type="evidence" value="ECO:0007669"/>
    <property type="project" value="UniProtKB-SubCell"/>
</dbReference>
<feature type="transmembrane region" description="Helical" evidence="19">
    <location>
        <begin position="118"/>
        <end position="141"/>
    </location>
</feature>
<keyword evidence="21" id="KW-1185">Reference proteome</keyword>
<dbReference type="PANTHER" id="PTHR34148">
    <property type="entry name" value="ADENOSYLCOBINAMIDE-GDP RIBAZOLETRANSFERASE"/>
    <property type="match status" value="1"/>
</dbReference>
<keyword evidence="11 19" id="KW-0460">Magnesium</keyword>
<evidence type="ECO:0000313" key="20">
    <source>
        <dbReference type="EMBL" id="MBB6694502.1"/>
    </source>
</evidence>
<dbReference type="UniPathway" id="UPA00148">
    <property type="reaction ID" value="UER00238"/>
</dbReference>
<evidence type="ECO:0000256" key="18">
    <source>
        <dbReference type="ARBA" id="ARBA00049504"/>
    </source>
</evidence>
<evidence type="ECO:0000313" key="21">
    <source>
        <dbReference type="Proteomes" id="UP000553776"/>
    </source>
</evidence>
<dbReference type="InterPro" id="IPR003805">
    <property type="entry name" value="CobS"/>
</dbReference>
<feature type="transmembrane region" description="Helical" evidence="19">
    <location>
        <begin position="43"/>
        <end position="65"/>
    </location>
</feature>
<dbReference type="HAMAP" id="MF_00719">
    <property type="entry name" value="CobS"/>
    <property type="match status" value="1"/>
</dbReference>
<evidence type="ECO:0000256" key="13">
    <source>
        <dbReference type="ARBA" id="ARBA00023136"/>
    </source>
</evidence>
<dbReference type="AlphaFoldDB" id="A0A841U4L8"/>
<comment type="similarity">
    <text evidence="4 19">Belongs to the CobS family.</text>
</comment>
<comment type="pathway">
    <text evidence="3 19">Cofactor biosynthesis; adenosylcobalamin biosynthesis; adenosylcobalamin from cob(II)yrinate a,c-diamide: step 7/7.</text>
</comment>
<comment type="caution">
    <text evidence="20">The sequence shown here is derived from an EMBL/GenBank/DDBJ whole genome shotgun (WGS) entry which is preliminary data.</text>
</comment>
<dbReference type="GO" id="GO:0051073">
    <property type="term" value="F:adenosylcobinamide-GDP ribazoletransferase activity"/>
    <property type="evidence" value="ECO:0007669"/>
    <property type="project" value="UniProtKB-UniRule"/>
</dbReference>
<feature type="transmembrane region" description="Helical" evidence="19">
    <location>
        <begin position="220"/>
        <end position="241"/>
    </location>
</feature>
<keyword evidence="7 19" id="KW-1003">Cell membrane</keyword>
<keyword evidence="10 19" id="KW-0812">Transmembrane</keyword>
<evidence type="ECO:0000256" key="11">
    <source>
        <dbReference type="ARBA" id="ARBA00022842"/>
    </source>
</evidence>
<feature type="transmembrane region" description="Helical" evidence="19">
    <location>
        <begin position="147"/>
        <end position="172"/>
    </location>
</feature>
<reference evidence="20 21" key="1">
    <citation type="submission" date="2020-08" db="EMBL/GenBank/DDBJ databases">
        <title>Cohnella phylogeny.</title>
        <authorList>
            <person name="Dunlap C."/>
        </authorList>
    </citation>
    <scope>NUCLEOTIDE SEQUENCE [LARGE SCALE GENOMIC DNA]</scope>
    <source>
        <strain evidence="20 21">DSM 25239</strain>
    </source>
</reference>
<evidence type="ECO:0000256" key="15">
    <source>
        <dbReference type="ARBA" id="ARBA00032605"/>
    </source>
</evidence>
<feature type="transmembrane region" description="Helical" evidence="19">
    <location>
        <begin position="71"/>
        <end position="97"/>
    </location>
</feature>
<evidence type="ECO:0000256" key="17">
    <source>
        <dbReference type="ARBA" id="ARBA00048623"/>
    </source>
</evidence>
<keyword evidence="8 19" id="KW-0169">Cobalamin biosynthesis</keyword>
<comment type="cofactor">
    <cofactor evidence="1 19">
        <name>Mg(2+)</name>
        <dbReference type="ChEBI" id="CHEBI:18420"/>
    </cofactor>
</comment>
<comment type="catalytic activity">
    <reaction evidence="18 19">
        <text>alpha-ribazole 5'-phosphate + adenosylcob(III)inamide-GDP = adenosylcob(III)alamin 5'-phosphate + GMP + H(+)</text>
        <dbReference type="Rhea" id="RHEA:23560"/>
        <dbReference type="ChEBI" id="CHEBI:15378"/>
        <dbReference type="ChEBI" id="CHEBI:57918"/>
        <dbReference type="ChEBI" id="CHEBI:58115"/>
        <dbReference type="ChEBI" id="CHEBI:60487"/>
        <dbReference type="ChEBI" id="CHEBI:60493"/>
        <dbReference type="EC" id="2.7.8.26"/>
    </reaction>
</comment>
<dbReference type="Pfam" id="PF02654">
    <property type="entry name" value="CobS"/>
    <property type="match status" value="1"/>
</dbReference>
<keyword evidence="9 19" id="KW-0808">Transferase</keyword>